<dbReference type="AlphaFoldDB" id="A0A9P7VDS3"/>
<evidence type="ECO:0000256" key="6">
    <source>
        <dbReference type="ARBA" id="ARBA00022692"/>
    </source>
</evidence>
<evidence type="ECO:0000256" key="5">
    <source>
        <dbReference type="ARBA" id="ARBA00022448"/>
    </source>
</evidence>
<keyword evidence="9 10" id="KW-0472">Membrane</keyword>
<evidence type="ECO:0000256" key="11">
    <source>
        <dbReference type="RuleBase" id="RU000488"/>
    </source>
</evidence>
<evidence type="ECO:0000313" key="14">
    <source>
        <dbReference type="EMBL" id="KAG7195937.1"/>
    </source>
</evidence>
<feature type="transmembrane region" description="Helical" evidence="13">
    <location>
        <begin position="94"/>
        <end position="117"/>
    </location>
</feature>
<sequence>MHLTPLEEAASGALASAIANSLVYPLDLSKTLIQTQVVKQVTHTEDLPPTPSSESDNETAGVSSTKSQLTIKHKLKYKNTIDVLQQIYKKKGILGWYHGLFSLIFGSAVMNFSYFYWYSLIKKIYHILYKNAKPNTATQLALGALAAAVSQLFTMPVGVITTQHQTDKHHRGIPALIKEVLEHEGVTGLWKGLRVSLVLCINPSITYGSYERLKQVIFPGKEFLGPLEAFALGVMAKLLATLATQPLIVSKAMLQKKTNPKPLPMTPSSSVDDPKELNKLPIRNDDLEHDDVKFDHFTECLAYLWRTEKVRGLYKGVVPQLIKGVFVQGLLFMFKDQLDVFFLFLLKLIRSKSH</sequence>
<evidence type="ECO:0000256" key="10">
    <source>
        <dbReference type="PROSITE-ProRule" id="PRU00282"/>
    </source>
</evidence>
<keyword evidence="15" id="KW-1185">Reference proteome</keyword>
<evidence type="ECO:0000256" key="13">
    <source>
        <dbReference type="SAM" id="Phobius"/>
    </source>
</evidence>
<feature type="repeat" description="Solcar" evidence="10">
    <location>
        <begin position="3"/>
        <end position="124"/>
    </location>
</feature>
<dbReference type="InterPro" id="IPR023395">
    <property type="entry name" value="MCP_dom_sf"/>
</dbReference>
<evidence type="ECO:0000256" key="12">
    <source>
        <dbReference type="SAM" id="MobiDB-lite"/>
    </source>
</evidence>
<feature type="repeat" description="Solcar" evidence="10">
    <location>
        <begin position="224"/>
        <end position="341"/>
    </location>
</feature>
<keyword evidence="8 13" id="KW-1133">Transmembrane helix</keyword>
<dbReference type="PROSITE" id="PS50920">
    <property type="entry name" value="SOLCAR"/>
    <property type="match status" value="3"/>
</dbReference>
<evidence type="ECO:0000256" key="1">
    <source>
        <dbReference type="ARBA" id="ARBA00002238"/>
    </source>
</evidence>
<evidence type="ECO:0000313" key="15">
    <source>
        <dbReference type="Proteomes" id="UP000790833"/>
    </source>
</evidence>
<feature type="region of interest" description="Disordered" evidence="12">
    <location>
        <begin position="43"/>
        <end position="65"/>
    </location>
</feature>
<dbReference type="InterPro" id="IPR018108">
    <property type="entry name" value="MCP_transmembrane"/>
</dbReference>
<comment type="similarity">
    <text evidence="3 11">Belongs to the mitochondrial carrier (TC 2.A.29) family.</text>
</comment>
<keyword evidence="7" id="KW-0677">Repeat</keyword>
<dbReference type="EMBL" id="JAHMUF010000002">
    <property type="protein sequence ID" value="KAG7195937.1"/>
    <property type="molecule type" value="Genomic_DNA"/>
</dbReference>
<comment type="function">
    <text evidence="1">Mitochondrial transporter that mediates uptake of thiamine pyrophosphate (ThPP) into mitochondria.</text>
</comment>
<evidence type="ECO:0000256" key="2">
    <source>
        <dbReference type="ARBA" id="ARBA00004141"/>
    </source>
</evidence>
<dbReference type="Pfam" id="PF00153">
    <property type="entry name" value="Mito_carr"/>
    <property type="match status" value="4"/>
</dbReference>
<dbReference type="PANTHER" id="PTHR45939">
    <property type="entry name" value="PEROXISOMAL MEMBRANE PROTEIN PMP34-RELATED"/>
    <property type="match status" value="1"/>
</dbReference>
<evidence type="ECO:0000256" key="9">
    <source>
        <dbReference type="ARBA" id="ARBA00023136"/>
    </source>
</evidence>
<dbReference type="Gene3D" id="1.50.40.10">
    <property type="entry name" value="Mitochondrial carrier domain"/>
    <property type="match status" value="1"/>
</dbReference>
<evidence type="ECO:0000256" key="8">
    <source>
        <dbReference type="ARBA" id="ARBA00022989"/>
    </source>
</evidence>
<dbReference type="Proteomes" id="UP000790833">
    <property type="component" value="Unassembled WGS sequence"/>
</dbReference>
<reference evidence="14" key="1">
    <citation type="submission" date="2021-03" db="EMBL/GenBank/DDBJ databases">
        <authorList>
            <person name="Palmer J.M."/>
        </authorList>
    </citation>
    <scope>NUCLEOTIDE SEQUENCE</scope>
    <source>
        <strain evidence="14">ARV_011</strain>
    </source>
</reference>
<comment type="subcellular location">
    <subcellularLocation>
        <location evidence="2">Membrane</location>
        <topology evidence="2">Multi-pass membrane protein</topology>
    </subcellularLocation>
</comment>
<name>A0A9P7VDS3_9ASCO</name>
<organism evidence="14 15">
    <name type="scientific">Scheffersomyces spartinae</name>
    <dbReference type="NCBI Taxonomy" id="45513"/>
    <lineage>
        <taxon>Eukaryota</taxon>
        <taxon>Fungi</taxon>
        <taxon>Dikarya</taxon>
        <taxon>Ascomycota</taxon>
        <taxon>Saccharomycotina</taxon>
        <taxon>Pichiomycetes</taxon>
        <taxon>Debaryomycetaceae</taxon>
        <taxon>Scheffersomyces</taxon>
    </lineage>
</organism>
<dbReference type="SUPFAM" id="SSF103506">
    <property type="entry name" value="Mitochondrial carrier"/>
    <property type="match status" value="1"/>
</dbReference>
<dbReference type="OrthoDB" id="446044at2759"/>
<evidence type="ECO:0000256" key="4">
    <source>
        <dbReference type="ARBA" id="ARBA00021935"/>
    </source>
</evidence>
<feature type="transmembrane region" description="Helical" evidence="13">
    <location>
        <begin position="137"/>
        <end position="161"/>
    </location>
</feature>
<dbReference type="GO" id="GO:0016020">
    <property type="term" value="C:membrane"/>
    <property type="evidence" value="ECO:0007669"/>
    <property type="project" value="UniProtKB-SubCell"/>
</dbReference>
<keyword evidence="6 10" id="KW-0812">Transmembrane</keyword>
<evidence type="ECO:0000256" key="7">
    <source>
        <dbReference type="ARBA" id="ARBA00022737"/>
    </source>
</evidence>
<protein>
    <recommendedName>
        <fullName evidence="4">Mitochondrial thiamine pyrophosphate carrier 1</fullName>
    </recommendedName>
</protein>
<feature type="compositionally biased region" description="Polar residues" evidence="12">
    <location>
        <begin position="52"/>
        <end position="65"/>
    </location>
</feature>
<dbReference type="InterPro" id="IPR052217">
    <property type="entry name" value="Mito/Peroxisomal_Carrier"/>
</dbReference>
<dbReference type="GeneID" id="66115697"/>
<keyword evidence="5 11" id="KW-0813">Transport</keyword>
<comment type="caution">
    <text evidence="14">The sequence shown here is derived from an EMBL/GenBank/DDBJ whole genome shotgun (WGS) entry which is preliminary data.</text>
</comment>
<proteinExistence type="inferred from homology"/>
<accession>A0A9P7VDS3</accession>
<evidence type="ECO:0000256" key="3">
    <source>
        <dbReference type="ARBA" id="ARBA00006375"/>
    </source>
</evidence>
<dbReference type="GO" id="GO:0015217">
    <property type="term" value="F:ADP transmembrane transporter activity"/>
    <property type="evidence" value="ECO:0007669"/>
    <property type="project" value="TreeGrafter"/>
</dbReference>
<dbReference type="RefSeq" id="XP_043051482.1">
    <property type="nucleotide sequence ID" value="XM_043193094.1"/>
</dbReference>
<dbReference type="PANTHER" id="PTHR45939:SF1">
    <property type="entry name" value="MITOCHONDRIAL THIAMINE PYROPHOSPHATE CARRIER 1-RELATED"/>
    <property type="match status" value="1"/>
</dbReference>
<gene>
    <name evidence="14" type="primary">ANT1</name>
    <name evidence="14" type="ORF">KQ657_002323</name>
</gene>
<feature type="repeat" description="Solcar" evidence="10">
    <location>
        <begin position="134"/>
        <end position="216"/>
    </location>
</feature>